<feature type="compositionally biased region" description="Low complexity" evidence="1">
    <location>
        <begin position="32"/>
        <end position="41"/>
    </location>
</feature>
<accession>W7MB46</accession>
<dbReference type="HOGENOM" id="CLU_030583_0_1_1"/>
<dbReference type="PROSITE" id="PS51820">
    <property type="entry name" value="PA14"/>
    <property type="match status" value="1"/>
</dbReference>
<feature type="region of interest" description="Disordered" evidence="1">
    <location>
        <begin position="74"/>
        <end position="183"/>
    </location>
</feature>
<reference evidence="4 5" key="1">
    <citation type="journal article" date="2010" name="Nature">
        <title>Comparative genomics reveals mobile pathogenicity chromosomes in Fusarium.</title>
        <authorList>
            <person name="Ma L.J."/>
            <person name="van der Does H.C."/>
            <person name="Borkovich K.A."/>
            <person name="Coleman J.J."/>
            <person name="Daboussi M.J."/>
            <person name="Di Pietro A."/>
            <person name="Dufresne M."/>
            <person name="Freitag M."/>
            <person name="Grabherr M."/>
            <person name="Henrissat B."/>
            <person name="Houterman P.M."/>
            <person name="Kang S."/>
            <person name="Shim W.B."/>
            <person name="Woloshuk C."/>
            <person name="Xie X."/>
            <person name="Xu J.R."/>
            <person name="Antoniw J."/>
            <person name="Baker S.E."/>
            <person name="Bluhm B.H."/>
            <person name="Breakspear A."/>
            <person name="Brown D.W."/>
            <person name="Butchko R.A."/>
            <person name="Chapman S."/>
            <person name="Coulson R."/>
            <person name="Coutinho P.M."/>
            <person name="Danchin E.G."/>
            <person name="Diener A."/>
            <person name="Gale L.R."/>
            <person name="Gardiner D.M."/>
            <person name="Goff S."/>
            <person name="Hammond-Kosack K.E."/>
            <person name="Hilburn K."/>
            <person name="Hua-Van A."/>
            <person name="Jonkers W."/>
            <person name="Kazan K."/>
            <person name="Kodira C.D."/>
            <person name="Koehrsen M."/>
            <person name="Kumar L."/>
            <person name="Lee Y.H."/>
            <person name="Li L."/>
            <person name="Manners J.M."/>
            <person name="Miranda-Saavedra D."/>
            <person name="Mukherjee M."/>
            <person name="Park G."/>
            <person name="Park J."/>
            <person name="Park S.Y."/>
            <person name="Proctor R.H."/>
            <person name="Regev A."/>
            <person name="Ruiz-Roldan M.C."/>
            <person name="Sain D."/>
            <person name="Sakthikumar S."/>
            <person name="Sykes S."/>
            <person name="Schwartz D.C."/>
            <person name="Turgeon B.G."/>
            <person name="Wapinski I."/>
            <person name="Yoder O."/>
            <person name="Young S."/>
            <person name="Zeng Q."/>
            <person name="Zhou S."/>
            <person name="Galagan J."/>
            <person name="Cuomo C.A."/>
            <person name="Kistler H.C."/>
            <person name="Rep M."/>
        </authorList>
    </citation>
    <scope>NUCLEOTIDE SEQUENCE [LARGE SCALE GENOMIC DNA]</scope>
    <source>
        <strain evidence="5">M3125 / FGSC 7600</strain>
    </source>
</reference>
<evidence type="ECO:0000256" key="2">
    <source>
        <dbReference type="SAM" id="SignalP"/>
    </source>
</evidence>
<evidence type="ECO:0000259" key="3">
    <source>
        <dbReference type="PROSITE" id="PS51820"/>
    </source>
</evidence>
<evidence type="ECO:0000313" key="5">
    <source>
        <dbReference type="Proteomes" id="UP000009096"/>
    </source>
</evidence>
<dbReference type="AlphaFoldDB" id="W7MB46"/>
<dbReference type="Gene3D" id="2.60.120.1560">
    <property type="match status" value="1"/>
</dbReference>
<dbReference type="VEuPathDB" id="FungiDB:FVEG_05717"/>
<evidence type="ECO:0000313" key="4">
    <source>
        <dbReference type="EMBL" id="EWG44719.1"/>
    </source>
</evidence>
<gene>
    <name evidence="4" type="ORF">FVEG_05717</name>
</gene>
<dbReference type="Proteomes" id="UP000009096">
    <property type="component" value="Chromosome 3"/>
</dbReference>
<dbReference type="eggNOG" id="ENOG502SQUM">
    <property type="taxonomic scope" value="Eukaryota"/>
</dbReference>
<keyword evidence="5" id="KW-1185">Reference proteome</keyword>
<dbReference type="InterPro" id="IPR018871">
    <property type="entry name" value="GLEYA_adhesin_domain"/>
</dbReference>
<feature type="compositionally biased region" description="Polar residues" evidence="1">
    <location>
        <begin position="42"/>
        <end position="51"/>
    </location>
</feature>
<name>W7MB46_GIBM7</name>
<proteinExistence type="predicted"/>
<protein>
    <recommendedName>
        <fullName evidence="3">PA14 domain-containing protein</fullName>
    </recommendedName>
</protein>
<evidence type="ECO:0000256" key="1">
    <source>
        <dbReference type="SAM" id="MobiDB-lite"/>
    </source>
</evidence>
<dbReference type="OrthoDB" id="4388755at2759"/>
<dbReference type="KEGG" id="fvr:FVEG_05717"/>
<dbReference type="EMBL" id="DS022247">
    <property type="protein sequence ID" value="EWG44719.1"/>
    <property type="molecule type" value="Genomic_DNA"/>
</dbReference>
<organism evidence="4 5">
    <name type="scientific">Gibberella moniliformis (strain M3125 / FGSC 7600)</name>
    <name type="common">Maize ear and stalk rot fungus</name>
    <name type="synonym">Fusarium verticillioides</name>
    <dbReference type="NCBI Taxonomy" id="334819"/>
    <lineage>
        <taxon>Eukaryota</taxon>
        <taxon>Fungi</taxon>
        <taxon>Dikarya</taxon>
        <taxon>Ascomycota</taxon>
        <taxon>Pezizomycotina</taxon>
        <taxon>Sordariomycetes</taxon>
        <taxon>Hypocreomycetidae</taxon>
        <taxon>Hypocreales</taxon>
        <taxon>Nectriaceae</taxon>
        <taxon>Fusarium</taxon>
        <taxon>Fusarium fujikuroi species complex</taxon>
    </lineage>
</organism>
<feature type="compositionally biased region" description="Low complexity" evidence="1">
    <location>
        <begin position="74"/>
        <end position="181"/>
    </location>
</feature>
<keyword evidence="2" id="KW-0732">Signal</keyword>
<dbReference type="GeneID" id="30063687"/>
<dbReference type="InterPro" id="IPR037524">
    <property type="entry name" value="PA14/GLEYA"/>
</dbReference>
<feature type="region of interest" description="Disordered" evidence="1">
    <location>
        <begin position="32"/>
        <end position="51"/>
    </location>
</feature>
<dbReference type="STRING" id="334819.W7MB46"/>
<feature type="chain" id="PRO_5004896243" description="PA14 domain-containing protein" evidence="2">
    <location>
        <begin position="19"/>
        <end position="379"/>
    </location>
</feature>
<feature type="domain" description="PA14" evidence="3">
    <location>
        <begin position="199"/>
        <end position="355"/>
    </location>
</feature>
<sequence>MKSFVTFAGLAFASFAAAGPCKPRTTTTAAAVSSTEVPSSTGTETAAVSTSTDYSVPVVSESSTLATVIVSETSATETSAAETGTTTAETSAVGTTTAETSAADTTTTAAETTTAEGTTTTAEETTTAEGTTTTAEETTTAEGTTTTAEETTTTAEATTTEAETTTDAATTTTTTAEPTADQSCDNAGLEYAIYQHSFHNDNPPDFSSFDVDFFHTATPTHEGETTRIGITPGTHSDTVFAIYDDSPEQLWQYRAVNHRAYLYAPESGDYVVTIPNSDEITLIWFGDNALSGWTRENANLEQDYPGGTSKSYTIHLEAGTYTPFRLLWANAQGDLNFIAEVQAPDGTVIVNGDGSDNKYFVRFACDESTTPFPEFGYGG</sequence>
<feature type="signal peptide" evidence="2">
    <location>
        <begin position="1"/>
        <end position="18"/>
    </location>
</feature>
<dbReference type="OMA" id="FHDATPT"/>
<dbReference type="Pfam" id="PF10528">
    <property type="entry name" value="GLEYA"/>
    <property type="match status" value="1"/>
</dbReference>
<dbReference type="RefSeq" id="XP_018750910.1">
    <property type="nucleotide sequence ID" value="XM_018893956.1"/>
</dbReference>